<proteinExistence type="inferred from homology"/>
<evidence type="ECO:0000256" key="6">
    <source>
        <dbReference type="ARBA" id="ARBA00022687"/>
    </source>
</evidence>
<dbReference type="GO" id="GO:0016055">
    <property type="term" value="P:Wnt signaling pathway"/>
    <property type="evidence" value="ECO:0007669"/>
    <property type="project" value="UniProtKB-UniRule"/>
</dbReference>
<feature type="compositionally biased region" description="Polar residues" evidence="10">
    <location>
        <begin position="334"/>
        <end position="343"/>
    </location>
</feature>
<dbReference type="InterPro" id="IPR004142">
    <property type="entry name" value="NDRG"/>
</dbReference>
<accession>A0A8D0GGH2</accession>
<feature type="region of interest" description="Disordered" evidence="10">
    <location>
        <begin position="1"/>
        <end position="29"/>
    </location>
</feature>
<dbReference type="OMA" id="KTCFQPL"/>
<dbReference type="GO" id="GO:0007399">
    <property type="term" value="P:nervous system development"/>
    <property type="evidence" value="ECO:0007669"/>
    <property type="project" value="UniProtKB-KW"/>
</dbReference>
<dbReference type="Pfam" id="PF03096">
    <property type="entry name" value="Ndr"/>
    <property type="match status" value="1"/>
</dbReference>
<evidence type="ECO:0000256" key="5">
    <source>
        <dbReference type="ARBA" id="ARBA00022490"/>
    </source>
</evidence>
<dbReference type="FunFam" id="3.40.50.1820:FF:000034">
    <property type="entry name" value="NDRG2 isoform 1"/>
    <property type="match status" value="1"/>
</dbReference>
<dbReference type="GeneTree" id="ENSGT00950000182872"/>
<evidence type="ECO:0000256" key="7">
    <source>
        <dbReference type="ARBA" id="ARBA00022782"/>
    </source>
</evidence>
<organism evidence="11 12">
    <name type="scientific">Sphenodon punctatus</name>
    <name type="common">Tuatara</name>
    <name type="synonym">Hatteria punctata</name>
    <dbReference type="NCBI Taxonomy" id="8508"/>
    <lineage>
        <taxon>Eukaryota</taxon>
        <taxon>Metazoa</taxon>
        <taxon>Chordata</taxon>
        <taxon>Craniata</taxon>
        <taxon>Vertebrata</taxon>
        <taxon>Euteleostomi</taxon>
        <taxon>Lepidosauria</taxon>
        <taxon>Sphenodontia</taxon>
        <taxon>Sphenodontidae</taxon>
        <taxon>Sphenodon</taxon>
    </lineage>
</organism>
<dbReference type="GO" id="GO:0030154">
    <property type="term" value="P:cell differentiation"/>
    <property type="evidence" value="ECO:0007669"/>
    <property type="project" value="UniProtKB-UniRule"/>
</dbReference>
<evidence type="ECO:0000256" key="10">
    <source>
        <dbReference type="SAM" id="MobiDB-lite"/>
    </source>
</evidence>
<dbReference type="Ensembl" id="ENSSPUT00000005210.1">
    <property type="protein sequence ID" value="ENSSPUP00000004900.1"/>
    <property type="gene ID" value="ENSSPUG00000003789.1"/>
</dbReference>
<dbReference type="AlphaFoldDB" id="A0A8D0GGH2"/>
<comment type="function">
    <text evidence="9">Contributes to the regulation of the Wnt signaling pathway. Down-regulates CTNNB1-mediated transcriptional activation of target genes. May be involved in neuron differentiation.</text>
</comment>
<evidence type="ECO:0000256" key="8">
    <source>
        <dbReference type="ARBA" id="ARBA00022902"/>
    </source>
</evidence>
<gene>
    <name evidence="11" type="primary">NDRG2</name>
</gene>
<evidence type="ECO:0000256" key="3">
    <source>
        <dbReference type="ARBA" id="ARBA00015427"/>
    </source>
</evidence>
<sequence>MTELQEVQITEEKPLLLPPGGPDPGKKHSVETSCGVVTFTIHGTPKSKRPAILTYHDVGQNHHSCFDVLFHYEDMQEIVKNFVVVHVDAPGMEEGAPAFPIGYQYPSLDQLADMIPCILQYLNFTSIIGIGVGAGAYVLARYCLTNPNSVEGLVLINIDPNAKGWMDWAAHKLTGLTSSIPEMIMTHLFSPEELSRSTELVQQQREMLSHAPNLPNTQLYWGSYNSRRDLDLERGGDITFKCPVMLVVGDQAPHEDAVVECNSKLDPTQTSFLKMADSGGQPQLTQPGKLTEAFKYFVQGMGYMASSCMTRLSRSRTASLSSVASGDGNRSRSRTLSQSSETGAPQPPAPTMEVSC</sequence>
<evidence type="ECO:0000256" key="2">
    <source>
        <dbReference type="ARBA" id="ARBA00005598"/>
    </source>
</evidence>
<reference evidence="11" key="1">
    <citation type="submission" date="2025-08" db="UniProtKB">
        <authorList>
            <consortium name="Ensembl"/>
        </authorList>
    </citation>
    <scope>IDENTIFICATION</scope>
</reference>
<protein>
    <recommendedName>
        <fullName evidence="3 9">Protein NDRG2</fullName>
    </recommendedName>
</protein>
<evidence type="ECO:0000256" key="1">
    <source>
        <dbReference type="ARBA" id="ARBA00004496"/>
    </source>
</evidence>
<keyword evidence="4 9" id="KW-0217">Developmental protein</keyword>
<keyword evidence="5 9" id="KW-0963">Cytoplasm</keyword>
<dbReference type="InterPro" id="IPR029058">
    <property type="entry name" value="AB_hydrolase_fold"/>
</dbReference>
<dbReference type="GO" id="GO:0005794">
    <property type="term" value="C:Golgi apparatus"/>
    <property type="evidence" value="ECO:0007669"/>
    <property type="project" value="Ensembl"/>
</dbReference>
<keyword evidence="6 9" id="KW-0879">Wnt signaling pathway</keyword>
<reference evidence="11" key="2">
    <citation type="submission" date="2025-09" db="UniProtKB">
        <authorList>
            <consortium name="Ensembl"/>
        </authorList>
    </citation>
    <scope>IDENTIFICATION</scope>
</reference>
<feature type="region of interest" description="Disordered" evidence="10">
    <location>
        <begin position="319"/>
        <end position="356"/>
    </location>
</feature>
<dbReference type="Gene3D" id="3.40.50.1820">
    <property type="entry name" value="alpha/beta hydrolase"/>
    <property type="match status" value="1"/>
</dbReference>
<keyword evidence="12" id="KW-1185">Reference proteome</keyword>
<comment type="subcellular location">
    <subcellularLocation>
        <location evidence="1 9">Cytoplasm</location>
    </subcellularLocation>
</comment>
<evidence type="ECO:0000313" key="11">
    <source>
        <dbReference type="Ensembl" id="ENSSPUP00000004900.1"/>
    </source>
</evidence>
<comment type="similarity">
    <text evidence="2 9">Belongs to the NDRG family.</text>
</comment>
<name>A0A8D0GGH2_SPHPU</name>
<evidence type="ECO:0000256" key="4">
    <source>
        <dbReference type="ARBA" id="ARBA00022473"/>
    </source>
</evidence>
<dbReference type="PANTHER" id="PTHR11034">
    <property type="entry name" value="N-MYC DOWNSTREAM REGULATED"/>
    <property type="match status" value="1"/>
</dbReference>
<dbReference type="Proteomes" id="UP000694392">
    <property type="component" value="Unplaced"/>
</dbReference>
<keyword evidence="7 9" id="KW-0221">Differentiation</keyword>
<evidence type="ECO:0000313" key="12">
    <source>
        <dbReference type="Proteomes" id="UP000694392"/>
    </source>
</evidence>
<evidence type="ECO:0000256" key="9">
    <source>
        <dbReference type="RuleBase" id="RU367129"/>
    </source>
</evidence>
<keyword evidence="8 9" id="KW-0524">Neurogenesis</keyword>
<dbReference type="SUPFAM" id="SSF53474">
    <property type="entry name" value="alpha/beta-Hydrolases"/>
    <property type="match status" value="1"/>
</dbReference>